<gene>
    <name evidence="2" type="ORF">SAMN02745193_02655</name>
</gene>
<reference evidence="3" key="1">
    <citation type="submission" date="2016-12" db="EMBL/GenBank/DDBJ databases">
        <authorList>
            <person name="Varghese N."/>
            <person name="Submissions S."/>
        </authorList>
    </citation>
    <scope>NUCLEOTIDE SEQUENCE [LARGE SCALE GENOMIC DNA]</scope>
    <source>
        <strain evidence="3">DSM 11032</strain>
    </source>
</reference>
<dbReference type="RefSeq" id="WP_072675495.1">
    <property type="nucleotide sequence ID" value="NZ_FRDF01000017.1"/>
</dbReference>
<dbReference type="Proteomes" id="UP000184391">
    <property type="component" value="Unassembled WGS sequence"/>
</dbReference>
<name>A0A1M7SZZ6_9SPHN</name>
<evidence type="ECO:0000313" key="2">
    <source>
        <dbReference type="EMBL" id="SHN63967.1"/>
    </source>
</evidence>
<evidence type="ECO:0000256" key="1">
    <source>
        <dbReference type="SAM" id="MobiDB-lite"/>
    </source>
</evidence>
<accession>A0A1M7SZZ6</accession>
<proteinExistence type="predicted"/>
<dbReference type="OrthoDB" id="7441080at2"/>
<feature type="region of interest" description="Disordered" evidence="1">
    <location>
        <begin position="216"/>
        <end position="273"/>
    </location>
</feature>
<dbReference type="EMBL" id="FRDF01000017">
    <property type="protein sequence ID" value="SHN63967.1"/>
    <property type="molecule type" value="Genomic_DNA"/>
</dbReference>
<protein>
    <recommendedName>
        <fullName evidence="4">PAS fold-containing protein</fullName>
    </recommendedName>
</protein>
<sequence>MDTLRGPFDSDEPADTAGLASDRGWDATEDDSPQSASHHDLPPETIGQDERRMQVRAYNHWAGLLGERMFPPIDDLDPANLPDFGPFGVLLDFTSGIENPAVQFLGDRLAQECGGHGAITRLSDVPPRSLLSRITDHYMQILANQAPIGFEAEFVNQRGAEILYRGILLPFSSNDETIDFIYGVINWKEMADQLMADELLLEIDQALELDEALEVADEPQRRAADPVTDWADSPAHEADDGGPDDQGPNDQGADDQEADYHGLGDQGLGVDPDAVSAAPQVADSDLPLPDFGQYALDDVEDEDYDEDEGEEDNAGYSFASLADYVEAPSKKAIDPASLPYDPDAPSDFDAPYAVDHAESFDAASHDEPAMLADHLPEDAGLYDWLAAARELAHTADVTEDRSRSALYLAVSRAYDFSLAAREAPEDYAELIAESGLAVQDRAPMTPVVKLVFGHDYDKTRLTEYAAVLNHAHRIGLERGSLSRFLGEAEGGLKGVVKAERRLRREEQGKAIAEEHGLRAGLAKKLRALEALSLEALAGEGPEFALVMVRRDAAGNVAVLGELREDVPQLERAAKKLIG</sequence>
<feature type="region of interest" description="Disordered" evidence="1">
    <location>
        <begin position="1"/>
        <end position="50"/>
    </location>
</feature>
<evidence type="ECO:0008006" key="4">
    <source>
        <dbReference type="Google" id="ProtNLM"/>
    </source>
</evidence>
<organism evidence="2 3">
    <name type="scientific">Erythrobacter sanguineus</name>
    <dbReference type="NCBI Taxonomy" id="198312"/>
    <lineage>
        <taxon>Bacteria</taxon>
        <taxon>Pseudomonadati</taxon>
        <taxon>Pseudomonadota</taxon>
        <taxon>Alphaproteobacteria</taxon>
        <taxon>Sphingomonadales</taxon>
        <taxon>Erythrobacteraceae</taxon>
        <taxon>Erythrobacter/Porphyrobacter group</taxon>
        <taxon>Erythrobacter</taxon>
    </lineage>
</organism>
<feature type="compositionally biased region" description="Basic and acidic residues" evidence="1">
    <location>
        <begin position="37"/>
        <end position="50"/>
    </location>
</feature>
<dbReference type="STRING" id="198312.SAMN02745193_02655"/>
<evidence type="ECO:0000313" key="3">
    <source>
        <dbReference type="Proteomes" id="UP000184391"/>
    </source>
</evidence>
<keyword evidence="3" id="KW-1185">Reference proteome</keyword>
<dbReference type="AlphaFoldDB" id="A0A1M7SZZ6"/>